<evidence type="ECO:0000259" key="13">
    <source>
        <dbReference type="Pfam" id="PF14772"/>
    </source>
</evidence>
<evidence type="ECO:0000256" key="12">
    <source>
        <dbReference type="ARBA" id="ARBA00045865"/>
    </source>
</evidence>
<evidence type="ECO:0000256" key="11">
    <source>
        <dbReference type="ARBA" id="ARBA00041517"/>
    </source>
</evidence>
<dbReference type="Proteomes" id="UP000310200">
    <property type="component" value="Unassembled WGS sequence"/>
</dbReference>
<evidence type="ECO:0000256" key="8">
    <source>
        <dbReference type="ARBA" id="ARBA00037841"/>
    </source>
</evidence>
<evidence type="ECO:0000256" key="1">
    <source>
        <dbReference type="ARBA" id="ARBA00004611"/>
    </source>
</evidence>
<evidence type="ECO:0000313" key="15">
    <source>
        <dbReference type="Proteomes" id="UP000310200"/>
    </source>
</evidence>
<proteinExistence type="inferred from homology"/>
<keyword evidence="2" id="KW-0963">Cytoplasm</keyword>
<comment type="caution">
    <text evidence="14">The sequence shown here is derived from an EMBL/GenBank/DDBJ whole genome shotgun (WGS) entry which is preliminary data.</text>
</comment>
<organism evidence="14 15">
    <name type="scientific">Temnothorax longispinosus</name>
    <dbReference type="NCBI Taxonomy" id="300112"/>
    <lineage>
        <taxon>Eukaryota</taxon>
        <taxon>Metazoa</taxon>
        <taxon>Ecdysozoa</taxon>
        <taxon>Arthropoda</taxon>
        <taxon>Hexapoda</taxon>
        <taxon>Insecta</taxon>
        <taxon>Pterygota</taxon>
        <taxon>Neoptera</taxon>
        <taxon>Endopterygota</taxon>
        <taxon>Hymenoptera</taxon>
        <taxon>Apocrita</taxon>
        <taxon>Aculeata</taxon>
        <taxon>Formicoidea</taxon>
        <taxon>Formicidae</taxon>
        <taxon>Myrmicinae</taxon>
        <taxon>Temnothorax</taxon>
    </lineage>
</organism>
<keyword evidence="7" id="KW-0966">Cell projection</keyword>
<comment type="function">
    <text evidence="12">Component of the nexin-dynein regulatory complex (N-DRC), a key regulator of ciliary/flagellar motility which maintains the alignment and integrity of the distal axoneme and regulates microtubule sliding in motile axonemes. Plays a critical role in the assembly of N-DRC and also stabilizes the assembly of multiple inner dynein arms and radial spokes. Coassembles with DRC1 to form a central scaffold needed for assembly of the N-DRC and its attachment to the outer doublet microtubules.</text>
</comment>
<dbReference type="STRING" id="300112.A0A4S2K2Y0"/>
<reference evidence="14 15" key="1">
    <citation type="journal article" date="2019" name="Philos. Trans. R. Soc. Lond., B, Biol. Sci.">
        <title>Ant behaviour and brain gene expression of defending hosts depend on the ecological success of the intruding social parasite.</title>
        <authorList>
            <person name="Kaur R."/>
            <person name="Stoldt M."/>
            <person name="Jongepier E."/>
            <person name="Feldmeyer B."/>
            <person name="Menzel F."/>
            <person name="Bornberg-Bauer E."/>
            <person name="Foitzik S."/>
        </authorList>
    </citation>
    <scope>NUCLEOTIDE SEQUENCE [LARGE SCALE GENOMIC DNA]</scope>
    <source>
        <tissue evidence="14">Whole body</tissue>
    </source>
</reference>
<evidence type="ECO:0000256" key="10">
    <source>
        <dbReference type="ARBA" id="ARBA00040899"/>
    </source>
</evidence>
<keyword evidence="15" id="KW-1185">Reference proteome</keyword>
<comment type="subcellular location">
    <subcellularLocation>
        <location evidence="1">Cytoplasm</location>
        <location evidence="1">Cytoskeleton</location>
        <location evidence="1">Flagellum axoneme</location>
    </subcellularLocation>
    <subcellularLocation>
        <location evidence="8">Cytoplasm</location>
        <location evidence="8">Cytoskeleton</location>
        <location evidence="8">Flagellum basal body</location>
    </subcellularLocation>
</comment>
<evidence type="ECO:0000256" key="3">
    <source>
        <dbReference type="ARBA" id="ARBA00022846"/>
    </source>
</evidence>
<dbReference type="AlphaFoldDB" id="A0A4S2K2Y0"/>
<dbReference type="GO" id="GO:0003352">
    <property type="term" value="P:regulation of cilium movement"/>
    <property type="evidence" value="ECO:0007669"/>
    <property type="project" value="TreeGrafter"/>
</dbReference>
<evidence type="ECO:0000256" key="9">
    <source>
        <dbReference type="ARBA" id="ARBA00038424"/>
    </source>
</evidence>
<sequence>MPKKKGKGSKLARMSDEERARYLQHRAELELEAKRRKQQLIATFTKNKLKHEEAFSRLNTAKINEQWRYILRQIKCKELDEDVEYLWNNFDRLLKAKDLVIQRLHSELEAADMDHRRLQEAHIQMMDLTIGRYKQKCIHLHESFARERTRIVSNEINELNRVRKHLQEHCHQLQNIIFGQDKKMENVLTQTKIQNAVNIYSIVYLKEDSLSRLMHYVSNEVEDVWRQLNETIIEYEKNTGDKRKQYDYLMEQDDAHRVDVAQYPKLQTQLQTTIKSLKQDTHALSQKREQSITELNDRIVYMRKRAQSFRQIFFMNQALDTTQLKKLTIISASVLKELQRISEKGSTLLSLLTICSNLEPFSLTVQKYTLRDTGSRRAFTSCMSEPFDKLDKFWEQFNYIKSDNILMKKECDKLSFENKQLRNTLRTYLLTISRVPAARSLTSIPV</sequence>
<dbReference type="GO" id="GO:0005858">
    <property type="term" value="C:axonemal dynein complex"/>
    <property type="evidence" value="ECO:0007669"/>
    <property type="project" value="InterPro"/>
</dbReference>
<gene>
    <name evidence="14" type="ORF">DBV15_06636</name>
</gene>
<dbReference type="Pfam" id="PF14772">
    <property type="entry name" value="NYD-SP28"/>
    <property type="match status" value="1"/>
</dbReference>
<protein>
    <recommendedName>
        <fullName evidence="10">Dynein regulatory complex subunit 2</fullName>
    </recommendedName>
    <alternativeName>
        <fullName evidence="11">Coiled-coil domain-containing protein 65</fullName>
    </alternativeName>
</protein>
<evidence type="ECO:0000256" key="5">
    <source>
        <dbReference type="ARBA" id="ARBA00023069"/>
    </source>
</evidence>
<accession>A0A4S2K2Y0</accession>
<dbReference type="PANTHER" id="PTHR21625">
    <property type="entry name" value="NYD-SP28 PROTEIN"/>
    <property type="match status" value="1"/>
</dbReference>
<dbReference type="EMBL" id="QBLH01003241">
    <property type="protein sequence ID" value="TGZ41409.1"/>
    <property type="molecule type" value="Genomic_DNA"/>
</dbReference>
<evidence type="ECO:0000256" key="2">
    <source>
        <dbReference type="ARBA" id="ARBA00022490"/>
    </source>
</evidence>
<dbReference type="GO" id="GO:0060285">
    <property type="term" value="P:cilium-dependent cell motility"/>
    <property type="evidence" value="ECO:0007669"/>
    <property type="project" value="TreeGrafter"/>
</dbReference>
<dbReference type="InterPro" id="IPR039505">
    <property type="entry name" value="DRC1/2_N"/>
</dbReference>
<evidence type="ECO:0000256" key="7">
    <source>
        <dbReference type="ARBA" id="ARBA00023273"/>
    </source>
</evidence>
<keyword evidence="3" id="KW-0282">Flagellum</keyword>
<dbReference type="InterPro" id="IPR039750">
    <property type="entry name" value="DRC1/DRC2"/>
</dbReference>
<feature type="domain" description="Dynein regulatory complex protein 1/2 N-terminal" evidence="13">
    <location>
        <begin position="25"/>
        <end position="124"/>
    </location>
</feature>
<comment type="similarity">
    <text evidence="9">Belongs to the DRC2 family.</text>
</comment>
<evidence type="ECO:0000313" key="14">
    <source>
        <dbReference type="EMBL" id="TGZ41409.1"/>
    </source>
</evidence>
<dbReference type="PANTHER" id="PTHR21625:SF0">
    <property type="entry name" value="DYNEIN REGULATORY COMPLEX SUBUNIT 2"/>
    <property type="match status" value="1"/>
</dbReference>
<evidence type="ECO:0000256" key="6">
    <source>
        <dbReference type="ARBA" id="ARBA00023212"/>
    </source>
</evidence>
<dbReference type="GO" id="GO:0070286">
    <property type="term" value="P:axonemal dynein complex assembly"/>
    <property type="evidence" value="ECO:0007669"/>
    <property type="project" value="InterPro"/>
</dbReference>
<keyword evidence="5" id="KW-0969">Cilium</keyword>
<evidence type="ECO:0000256" key="4">
    <source>
        <dbReference type="ARBA" id="ARBA00023054"/>
    </source>
</evidence>
<name>A0A4S2K2Y0_9HYME</name>
<keyword evidence="4" id="KW-0175">Coiled coil</keyword>
<keyword evidence="6" id="KW-0206">Cytoskeleton</keyword>